<reference evidence="1 2" key="1">
    <citation type="journal article" date="2018" name="Front. Plant Sci.">
        <title>Red Clover (Trifolium pratense) and Zigzag Clover (T. medium) - A Picture of Genomic Similarities and Differences.</title>
        <authorList>
            <person name="Dluhosova J."/>
            <person name="Istvanek J."/>
            <person name="Nedelnik J."/>
            <person name="Repkova J."/>
        </authorList>
    </citation>
    <scope>NUCLEOTIDE SEQUENCE [LARGE SCALE GENOMIC DNA]</scope>
    <source>
        <strain evidence="2">cv. 10/8</strain>
        <tissue evidence="1">Leaf</tissue>
    </source>
</reference>
<keyword evidence="2" id="KW-1185">Reference proteome</keyword>
<dbReference type="Proteomes" id="UP000265520">
    <property type="component" value="Unassembled WGS sequence"/>
</dbReference>
<proteinExistence type="predicted"/>
<organism evidence="1 2">
    <name type="scientific">Trifolium medium</name>
    <dbReference type="NCBI Taxonomy" id="97028"/>
    <lineage>
        <taxon>Eukaryota</taxon>
        <taxon>Viridiplantae</taxon>
        <taxon>Streptophyta</taxon>
        <taxon>Embryophyta</taxon>
        <taxon>Tracheophyta</taxon>
        <taxon>Spermatophyta</taxon>
        <taxon>Magnoliopsida</taxon>
        <taxon>eudicotyledons</taxon>
        <taxon>Gunneridae</taxon>
        <taxon>Pentapetalae</taxon>
        <taxon>rosids</taxon>
        <taxon>fabids</taxon>
        <taxon>Fabales</taxon>
        <taxon>Fabaceae</taxon>
        <taxon>Papilionoideae</taxon>
        <taxon>50 kb inversion clade</taxon>
        <taxon>NPAAA clade</taxon>
        <taxon>Hologalegina</taxon>
        <taxon>IRL clade</taxon>
        <taxon>Trifolieae</taxon>
        <taxon>Trifolium</taxon>
    </lineage>
</organism>
<comment type="caution">
    <text evidence="1">The sequence shown here is derived from an EMBL/GenBank/DDBJ whole genome shotgun (WGS) entry which is preliminary data.</text>
</comment>
<feature type="non-terminal residue" evidence="1">
    <location>
        <position position="84"/>
    </location>
</feature>
<evidence type="ECO:0000313" key="1">
    <source>
        <dbReference type="EMBL" id="MCI47016.1"/>
    </source>
</evidence>
<sequence>MWMNVRTFSVGHISHPTFINDLRRHRFPGTRYSNFDGKENENKLEVMPAEAGEGEFHLRRDRFLAKKTYKSSPVTETEDDGTVG</sequence>
<name>A0A392SGN2_9FABA</name>
<evidence type="ECO:0000313" key="2">
    <source>
        <dbReference type="Proteomes" id="UP000265520"/>
    </source>
</evidence>
<dbReference type="EMBL" id="LXQA010366081">
    <property type="protein sequence ID" value="MCI47016.1"/>
    <property type="molecule type" value="Genomic_DNA"/>
</dbReference>
<dbReference type="AlphaFoldDB" id="A0A392SGN2"/>
<protein>
    <submittedName>
        <fullName evidence="1">Uncharacterized protein</fullName>
    </submittedName>
</protein>
<accession>A0A392SGN2</accession>